<sequence length="49" mass="5663">MEIKKLTLQTAELDKMKEFYTQCLGFSLNGESKERFQIKAGTSILEFTD</sequence>
<dbReference type="SUPFAM" id="SSF54593">
    <property type="entry name" value="Glyoxalase/Bleomycin resistance protein/Dihydroxybiphenyl dioxygenase"/>
    <property type="match status" value="1"/>
</dbReference>
<name>A0A927HAG0_9BACI</name>
<evidence type="ECO:0000313" key="2">
    <source>
        <dbReference type="EMBL" id="MBD3107512.1"/>
    </source>
</evidence>
<dbReference type="Proteomes" id="UP000602076">
    <property type="component" value="Unassembled WGS sequence"/>
</dbReference>
<comment type="caution">
    <text evidence="2">The sequence shown here is derived from an EMBL/GenBank/DDBJ whole genome shotgun (WGS) entry which is preliminary data.</text>
</comment>
<reference evidence="2" key="1">
    <citation type="submission" date="2020-09" db="EMBL/GenBank/DDBJ databases">
        <title>Bacillus faecalis sp. nov., a moderately halophilic bacterium isolated from cow faeces.</title>
        <authorList>
            <person name="Jiang L."/>
            <person name="Lee J."/>
        </authorList>
    </citation>
    <scope>NUCLEOTIDE SEQUENCE</scope>
    <source>
        <strain evidence="2">AGMB 02131</strain>
    </source>
</reference>
<dbReference type="InterPro" id="IPR029068">
    <property type="entry name" value="Glyas_Bleomycin-R_OHBP_Dase"/>
</dbReference>
<proteinExistence type="predicted"/>
<evidence type="ECO:0000259" key="1">
    <source>
        <dbReference type="Pfam" id="PF00903"/>
    </source>
</evidence>
<keyword evidence="3" id="KW-1185">Reference proteome</keyword>
<evidence type="ECO:0000313" key="3">
    <source>
        <dbReference type="Proteomes" id="UP000602076"/>
    </source>
</evidence>
<dbReference type="Pfam" id="PF00903">
    <property type="entry name" value="Glyoxalase"/>
    <property type="match status" value="1"/>
</dbReference>
<accession>A0A927HAG0</accession>
<dbReference type="InterPro" id="IPR004360">
    <property type="entry name" value="Glyas_Fos-R_dOase_dom"/>
</dbReference>
<gene>
    <name evidence="2" type="ORF">IEO70_03965</name>
</gene>
<organism evidence="2 3">
    <name type="scientific">Peribacillus faecalis</name>
    <dbReference type="NCBI Taxonomy" id="2772559"/>
    <lineage>
        <taxon>Bacteria</taxon>
        <taxon>Bacillati</taxon>
        <taxon>Bacillota</taxon>
        <taxon>Bacilli</taxon>
        <taxon>Bacillales</taxon>
        <taxon>Bacillaceae</taxon>
        <taxon>Peribacillus</taxon>
    </lineage>
</organism>
<feature type="domain" description="Glyoxalase/fosfomycin resistance/dioxygenase" evidence="1">
    <location>
        <begin position="3"/>
        <end position="47"/>
    </location>
</feature>
<dbReference type="Gene3D" id="3.10.180.10">
    <property type="entry name" value="2,3-Dihydroxybiphenyl 1,2-Dioxygenase, domain 1"/>
    <property type="match status" value="1"/>
</dbReference>
<dbReference type="AlphaFoldDB" id="A0A927HAG0"/>
<dbReference type="EMBL" id="JACXSI010000007">
    <property type="protein sequence ID" value="MBD3107512.1"/>
    <property type="molecule type" value="Genomic_DNA"/>
</dbReference>
<dbReference type="RefSeq" id="WP_190997060.1">
    <property type="nucleotide sequence ID" value="NZ_JACXSI010000007.1"/>
</dbReference>
<protein>
    <submittedName>
        <fullName evidence="2">VOC family protein</fullName>
    </submittedName>
</protein>